<keyword evidence="2 5" id="KW-0812">Transmembrane</keyword>
<evidence type="ECO:0000256" key="3">
    <source>
        <dbReference type="ARBA" id="ARBA00022989"/>
    </source>
</evidence>
<evidence type="ECO:0000256" key="5">
    <source>
        <dbReference type="SAM" id="Phobius"/>
    </source>
</evidence>
<gene>
    <name evidence="6" type="ORF">GCM10025772_11280</name>
</gene>
<accession>A0ABP9S0W4</accession>
<dbReference type="SUPFAM" id="SSF161084">
    <property type="entry name" value="MAPEG domain-like"/>
    <property type="match status" value="1"/>
</dbReference>
<dbReference type="Pfam" id="PF01124">
    <property type="entry name" value="MAPEG"/>
    <property type="match status" value="1"/>
</dbReference>
<dbReference type="InterPro" id="IPR023352">
    <property type="entry name" value="MAPEG-like_dom_sf"/>
</dbReference>
<keyword evidence="7" id="KW-1185">Reference proteome</keyword>
<feature type="transmembrane region" description="Helical" evidence="5">
    <location>
        <begin position="108"/>
        <end position="127"/>
    </location>
</feature>
<keyword evidence="3 5" id="KW-1133">Transmembrane helix</keyword>
<dbReference type="EMBL" id="BAABLF010000006">
    <property type="protein sequence ID" value="GAA5189273.1"/>
    <property type="molecule type" value="Genomic_DNA"/>
</dbReference>
<evidence type="ECO:0000256" key="1">
    <source>
        <dbReference type="ARBA" id="ARBA00004370"/>
    </source>
</evidence>
<comment type="caution">
    <text evidence="6">The sequence shown here is derived from an EMBL/GenBank/DDBJ whole genome shotgun (WGS) entry which is preliminary data.</text>
</comment>
<evidence type="ECO:0008006" key="8">
    <source>
        <dbReference type="Google" id="ProtNLM"/>
    </source>
</evidence>
<dbReference type="Proteomes" id="UP001501600">
    <property type="component" value="Unassembled WGS sequence"/>
</dbReference>
<organism evidence="6 7">
    <name type="scientific">Ferrimonas gelatinilytica</name>
    <dbReference type="NCBI Taxonomy" id="1255257"/>
    <lineage>
        <taxon>Bacteria</taxon>
        <taxon>Pseudomonadati</taxon>
        <taxon>Pseudomonadota</taxon>
        <taxon>Gammaproteobacteria</taxon>
        <taxon>Alteromonadales</taxon>
        <taxon>Ferrimonadaceae</taxon>
        <taxon>Ferrimonas</taxon>
    </lineage>
</organism>
<evidence type="ECO:0000256" key="2">
    <source>
        <dbReference type="ARBA" id="ARBA00022692"/>
    </source>
</evidence>
<dbReference type="PANTHER" id="PTHR35371:SF1">
    <property type="entry name" value="BLR7753 PROTEIN"/>
    <property type="match status" value="1"/>
</dbReference>
<evidence type="ECO:0000313" key="6">
    <source>
        <dbReference type="EMBL" id="GAA5189273.1"/>
    </source>
</evidence>
<keyword evidence="4 5" id="KW-0472">Membrane</keyword>
<evidence type="ECO:0000256" key="4">
    <source>
        <dbReference type="ARBA" id="ARBA00023136"/>
    </source>
</evidence>
<protein>
    <recommendedName>
        <fullName evidence="8">MAPEG family protein</fullName>
    </recommendedName>
</protein>
<reference evidence="7" key="1">
    <citation type="journal article" date="2019" name="Int. J. Syst. Evol. Microbiol.">
        <title>The Global Catalogue of Microorganisms (GCM) 10K type strain sequencing project: providing services to taxonomists for standard genome sequencing and annotation.</title>
        <authorList>
            <consortium name="The Broad Institute Genomics Platform"/>
            <consortium name="The Broad Institute Genome Sequencing Center for Infectious Disease"/>
            <person name="Wu L."/>
            <person name="Ma J."/>
        </authorList>
    </citation>
    <scope>NUCLEOTIDE SEQUENCE [LARGE SCALE GENOMIC DNA]</scope>
    <source>
        <strain evidence="7">JCM 18720</strain>
    </source>
</reference>
<dbReference type="RefSeq" id="WP_345316070.1">
    <property type="nucleotide sequence ID" value="NZ_BAABLF010000006.1"/>
</dbReference>
<evidence type="ECO:0000313" key="7">
    <source>
        <dbReference type="Proteomes" id="UP001501600"/>
    </source>
</evidence>
<feature type="transmembrane region" description="Helical" evidence="5">
    <location>
        <begin position="82"/>
        <end position="102"/>
    </location>
</feature>
<dbReference type="InterPro" id="IPR001129">
    <property type="entry name" value="Membr-assoc_MAPEG"/>
</dbReference>
<dbReference type="Gene3D" id="1.20.120.550">
    <property type="entry name" value="Membrane associated eicosanoid/glutathione metabolism-like domain"/>
    <property type="match status" value="1"/>
</dbReference>
<comment type="subcellular location">
    <subcellularLocation>
        <location evidence="1">Membrane</location>
    </subcellularLocation>
</comment>
<sequence>MPTVVLVLLLLALLPYLLAAYGGYYKQRQLGGLDMHHPRLQDAGLSDRAHRISASQRNAWEALGFFVACVLAAHMRDASLEALASAALLFLLTRILHPLFYIGDLPPARSLTVVFGLLCGLYIGAWAG</sequence>
<name>A0ABP9S0W4_9GAMM</name>
<proteinExistence type="predicted"/>
<dbReference type="PANTHER" id="PTHR35371">
    <property type="entry name" value="INNER MEMBRANE PROTEIN"/>
    <property type="match status" value="1"/>
</dbReference>